<evidence type="ECO:0000256" key="1">
    <source>
        <dbReference type="SAM" id="SignalP"/>
    </source>
</evidence>
<evidence type="ECO:0008006" key="4">
    <source>
        <dbReference type="Google" id="ProtNLM"/>
    </source>
</evidence>
<dbReference type="Proteomes" id="UP000322214">
    <property type="component" value="Chromosome"/>
</dbReference>
<name>A0A5B9PJY2_9BACT</name>
<dbReference type="RefSeq" id="WP_148618866.1">
    <property type="nucleotide sequence ID" value="NZ_CP042912.1"/>
</dbReference>
<gene>
    <name evidence="2" type="ORF">MFFC18_28520</name>
</gene>
<reference evidence="2 3" key="1">
    <citation type="submission" date="2019-08" db="EMBL/GenBank/DDBJ databases">
        <title>Deep-cultivation of Planctomycetes and their phenomic and genomic characterization uncovers novel biology.</title>
        <authorList>
            <person name="Wiegand S."/>
            <person name="Jogler M."/>
            <person name="Boedeker C."/>
            <person name="Pinto D."/>
            <person name="Vollmers J."/>
            <person name="Rivas-Marin E."/>
            <person name="Kohn T."/>
            <person name="Peeters S.H."/>
            <person name="Heuer A."/>
            <person name="Rast P."/>
            <person name="Oberbeckmann S."/>
            <person name="Bunk B."/>
            <person name="Jeske O."/>
            <person name="Meyerdierks A."/>
            <person name="Storesund J.E."/>
            <person name="Kallscheuer N."/>
            <person name="Luecker S."/>
            <person name="Lage O.M."/>
            <person name="Pohl T."/>
            <person name="Merkel B.J."/>
            <person name="Hornburger P."/>
            <person name="Mueller R.-W."/>
            <person name="Bruemmer F."/>
            <person name="Labrenz M."/>
            <person name="Spormann A.M."/>
            <person name="Op den Camp H."/>
            <person name="Overmann J."/>
            <person name="Amann R."/>
            <person name="Jetten M.S.M."/>
            <person name="Mascher T."/>
            <person name="Medema M.H."/>
            <person name="Devos D.P."/>
            <person name="Kaster A.-K."/>
            <person name="Ovreas L."/>
            <person name="Rohde M."/>
            <person name="Galperin M.Y."/>
            <person name="Jogler C."/>
        </authorList>
    </citation>
    <scope>NUCLEOTIDE SEQUENCE [LARGE SCALE GENOMIC DNA]</scope>
    <source>
        <strain evidence="2 3">FC18</strain>
    </source>
</reference>
<feature type="chain" id="PRO_5022691459" description="Carboxypeptidase regulatory-like domain-containing protein" evidence="1">
    <location>
        <begin position="24"/>
        <end position="144"/>
    </location>
</feature>
<keyword evidence="1" id="KW-0732">Signal</keyword>
<protein>
    <recommendedName>
        <fullName evidence="4">Carboxypeptidase regulatory-like domain-containing protein</fullName>
    </recommendedName>
</protein>
<feature type="signal peptide" evidence="1">
    <location>
        <begin position="1"/>
        <end position="23"/>
    </location>
</feature>
<dbReference type="EMBL" id="CP042912">
    <property type="protein sequence ID" value="QEG22961.1"/>
    <property type="molecule type" value="Genomic_DNA"/>
</dbReference>
<organism evidence="2 3">
    <name type="scientific">Mariniblastus fucicola</name>
    <dbReference type="NCBI Taxonomy" id="980251"/>
    <lineage>
        <taxon>Bacteria</taxon>
        <taxon>Pseudomonadati</taxon>
        <taxon>Planctomycetota</taxon>
        <taxon>Planctomycetia</taxon>
        <taxon>Pirellulales</taxon>
        <taxon>Pirellulaceae</taxon>
        <taxon>Mariniblastus</taxon>
    </lineage>
</organism>
<evidence type="ECO:0000313" key="2">
    <source>
        <dbReference type="EMBL" id="QEG22961.1"/>
    </source>
</evidence>
<dbReference type="PROSITE" id="PS51257">
    <property type="entry name" value="PROKAR_LIPOPROTEIN"/>
    <property type="match status" value="1"/>
</dbReference>
<keyword evidence="3" id="KW-1185">Reference proteome</keyword>
<evidence type="ECO:0000313" key="3">
    <source>
        <dbReference type="Proteomes" id="UP000322214"/>
    </source>
</evidence>
<dbReference type="STRING" id="980251.GCA_001642875_04106"/>
<dbReference type="AlphaFoldDB" id="A0A5B9PJY2"/>
<proteinExistence type="predicted"/>
<sequence precursor="true">MSNRLLSLTAVLTVTCFGVLLTAGCGVGSDGASISGTVASNGVPLPAGRVVFSSDTATCSGEIVDGKYQLLHKGYRKIPLTEYTITVFPPADDLVYNPETGEEEPVADRLDPKLFPKRYQRKGTSDLKFSPEPGHNEYEIVLEK</sequence>
<accession>A0A5B9PJY2</accession>
<dbReference type="OrthoDB" id="289094at2"/>
<dbReference type="KEGG" id="mff:MFFC18_28520"/>